<dbReference type="SUPFAM" id="SSF54786">
    <property type="entry name" value="YcfA/nrd intein domain"/>
    <property type="match status" value="1"/>
</dbReference>
<reference evidence="8 9" key="1">
    <citation type="submission" date="2019-07" db="EMBL/GenBank/DDBJ databases">
        <title>Draft genome sequences of 15 bacterial species constituting the stable defined intestinal microbiota of the GM15 gnotobiotic mouse model.</title>
        <authorList>
            <person name="Elie C."/>
            <person name="Mathieu A."/>
            <person name="Saliou A."/>
            <person name="Darnaud M."/>
            <person name="Leulier F."/>
            <person name="Tamellini A."/>
        </authorList>
    </citation>
    <scope>NUCLEOTIDE SEQUENCE [LARGE SCALE GENOMIC DNA]</scope>
    <source>
        <strain evidence="9">ASF 502</strain>
    </source>
</reference>
<dbReference type="GO" id="GO:0016787">
    <property type="term" value="F:hydrolase activity"/>
    <property type="evidence" value="ECO:0007669"/>
    <property type="project" value="UniProtKB-KW"/>
</dbReference>
<name>A0A9X5CAT6_9FIRM</name>
<accession>A0A9X5CAT6</accession>
<dbReference type="OrthoDB" id="9799854at2"/>
<comment type="caution">
    <text evidence="8">The sequence shown here is derived from an EMBL/GenBank/DDBJ whole genome shotgun (WGS) entry which is preliminary data.</text>
</comment>
<evidence type="ECO:0000256" key="3">
    <source>
        <dbReference type="ARBA" id="ARBA00022722"/>
    </source>
</evidence>
<keyword evidence="2" id="KW-1277">Toxin-antitoxin system</keyword>
<keyword evidence="5" id="KW-0378">Hydrolase</keyword>
<evidence type="ECO:0000256" key="7">
    <source>
        <dbReference type="ARBA" id="ARBA00023016"/>
    </source>
</evidence>
<evidence type="ECO:0000256" key="2">
    <source>
        <dbReference type="ARBA" id="ARBA00022649"/>
    </source>
</evidence>
<evidence type="ECO:0000256" key="5">
    <source>
        <dbReference type="ARBA" id="ARBA00022801"/>
    </source>
</evidence>
<keyword evidence="4" id="KW-0255">Endonuclease</keyword>
<evidence type="ECO:0000256" key="6">
    <source>
        <dbReference type="ARBA" id="ARBA00022884"/>
    </source>
</evidence>
<comment type="similarity">
    <text evidence="1">Belongs to the HicA mRNA interferase family.</text>
</comment>
<dbReference type="AlphaFoldDB" id="A0A9X5CAT6"/>
<dbReference type="Pfam" id="PF07927">
    <property type="entry name" value="HicA_toxin"/>
    <property type="match status" value="1"/>
</dbReference>
<gene>
    <name evidence="8" type="ORF">FMM80_14725</name>
</gene>
<dbReference type="RefSeq" id="WP_004075957.1">
    <property type="nucleotide sequence ID" value="NZ_CASCYM010000005.1"/>
</dbReference>
<dbReference type="Gene3D" id="3.30.920.30">
    <property type="entry name" value="Hypothetical protein"/>
    <property type="match status" value="1"/>
</dbReference>
<evidence type="ECO:0000256" key="4">
    <source>
        <dbReference type="ARBA" id="ARBA00022759"/>
    </source>
</evidence>
<organism evidence="8 9">
    <name type="scientific">Schaedlerella arabinosiphila</name>
    <dbReference type="NCBI Taxonomy" id="2044587"/>
    <lineage>
        <taxon>Bacteria</taxon>
        <taxon>Bacillati</taxon>
        <taxon>Bacillota</taxon>
        <taxon>Clostridia</taxon>
        <taxon>Lachnospirales</taxon>
        <taxon>Lachnospiraceae</taxon>
        <taxon>Schaedlerella</taxon>
    </lineage>
</organism>
<dbReference type="InterPro" id="IPR012933">
    <property type="entry name" value="HicA_mRNA_interferase"/>
</dbReference>
<dbReference type="EMBL" id="VIRB01000085">
    <property type="protein sequence ID" value="NDO69858.1"/>
    <property type="molecule type" value="Genomic_DNA"/>
</dbReference>
<dbReference type="GO" id="GO:0003729">
    <property type="term" value="F:mRNA binding"/>
    <property type="evidence" value="ECO:0007669"/>
    <property type="project" value="InterPro"/>
</dbReference>
<evidence type="ECO:0000256" key="1">
    <source>
        <dbReference type="ARBA" id="ARBA00006620"/>
    </source>
</evidence>
<keyword evidence="3" id="KW-0540">Nuclease</keyword>
<evidence type="ECO:0000313" key="8">
    <source>
        <dbReference type="EMBL" id="NDO69858.1"/>
    </source>
</evidence>
<dbReference type="Proteomes" id="UP000474104">
    <property type="component" value="Unassembled WGS sequence"/>
</dbReference>
<keyword evidence="6" id="KW-0694">RNA-binding</keyword>
<evidence type="ECO:0000313" key="9">
    <source>
        <dbReference type="Proteomes" id="UP000474104"/>
    </source>
</evidence>
<proteinExistence type="inferred from homology"/>
<dbReference type="GO" id="GO:0004519">
    <property type="term" value="F:endonuclease activity"/>
    <property type="evidence" value="ECO:0007669"/>
    <property type="project" value="UniProtKB-KW"/>
</dbReference>
<sequence length="60" mass="6980">MKTSELIKILKKNGCYLLRHGKRHDIWYSPISNKKFSIPRHKDEIKSGTQKSILEDAGIQ</sequence>
<protein>
    <submittedName>
        <fullName evidence="8">Type II toxin-antitoxin system HicA family toxin</fullName>
    </submittedName>
</protein>
<keyword evidence="7" id="KW-0346">Stress response</keyword>
<dbReference type="InterPro" id="IPR038570">
    <property type="entry name" value="HicA_sf"/>
</dbReference>